<comment type="caution">
    <text evidence="3">The sequence shown here is derived from an EMBL/GenBank/DDBJ whole genome shotgun (WGS) entry which is preliminary data.</text>
</comment>
<evidence type="ECO:0000313" key="4">
    <source>
        <dbReference type="Proteomes" id="UP000253226"/>
    </source>
</evidence>
<protein>
    <submittedName>
        <fullName evidence="3">Cobalamin biosynthesis protein CbiX</fullName>
    </submittedName>
</protein>
<keyword evidence="1" id="KW-0479">Metal-binding</keyword>
<accession>A0A367WG71</accession>
<gene>
    <name evidence="3" type="ORF">TH19_00020</name>
</gene>
<proteinExistence type="predicted"/>
<dbReference type="Gene3D" id="3.40.50.1400">
    <property type="match status" value="2"/>
</dbReference>
<evidence type="ECO:0000256" key="2">
    <source>
        <dbReference type="ARBA" id="ARBA00023239"/>
    </source>
</evidence>
<evidence type="ECO:0000256" key="1">
    <source>
        <dbReference type="ARBA" id="ARBA00022723"/>
    </source>
</evidence>
<dbReference type="GO" id="GO:0046872">
    <property type="term" value="F:metal ion binding"/>
    <property type="evidence" value="ECO:0007669"/>
    <property type="project" value="UniProtKB-KW"/>
</dbReference>
<dbReference type="Proteomes" id="UP000253226">
    <property type="component" value="Unassembled WGS sequence"/>
</dbReference>
<reference evidence="3 4" key="1">
    <citation type="submission" date="2014-07" db="EMBL/GenBank/DDBJ databases">
        <title>Draft genome sequence of Thalassospira profundimaris 35.</title>
        <authorList>
            <person name="Lai Q."/>
            <person name="Shao Z."/>
        </authorList>
    </citation>
    <scope>NUCLEOTIDE SEQUENCE [LARGE SCALE GENOMIC DNA]</scope>
    <source>
        <strain evidence="3 4">35</strain>
    </source>
</reference>
<name>A0A367WG71_9PROT</name>
<dbReference type="EMBL" id="JPWF01000001">
    <property type="protein sequence ID" value="RCK39490.1"/>
    <property type="molecule type" value="Genomic_DNA"/>
</dbReference>
<sequence length="266" mass="28931">MSDFEMPTLMMVSHGNSGNGGDPAGDLARSVAPDWNGPVAHGYMRSQPSFPDQLEALKRKGYANRLIIFPLFFSEGYLVFEELPRALDHAGLGDAVILPPALNLPGFDDLVAQRVRSVLARREWGADETSVFLVPHGLKTLTEPLPETIRFGQQVGRLCRGAEICIGNIEGQFSLADWRDLGSRNKTLFVPMLAGGGTHAREDLPELINPRDGEDIEILPPIGQWAELPELVLAEAGRHVARFGGLVVPLGPTGNDIRADHMARTA</sequence>
<keyword evidence="2" id="KW-0456">Lyase</keyword>
<organism evidence="3 4">
    <name type="scientific">Thalassospira profundimaris</name>
    <dbReference type="NCBI Taxonomy" id="502049"/>
    <lineage>
        <taxon>Bacteria</taxon>
        <taxon>Pseudomonadati</taxon>
        <taxon>Pseudomonadota</taxon>
        <taxon>Alphaproteobacteria</taxon>
        <taxon>Rhodospirillales</taxon>
        <taxon>Thalassospiraceae</taxon>
        <taxon>Thalassospira</taxon>
    </lineage>
</organism>
<evidence type="ECO:0000313" key="3">
    <source>
        <dbReference type="EMBL" id="RCK39490.1"/>
    </source>
</evidence>
<dbReference type="Pfam" id="PF01903">
    <property type="entry name" value="CbiX"/>
    <property type="match status" value="1"/>
</dbReference>
<dbReference type="InterPro" id="IPR002762">
    <property type="entry name" value="CbiX-like"/>
</dbReference>
<dbReference type="GO" id="GO:0016829">
    <property type="term" value="F:lyase activity"/>
    <property type="evidence" value="ECO:0007669"/>
    <property type="project" value="UniProtKB-KW"/>
</dbReference>
<dbReference type="RefSeq" id="WP_114100287.1">
    <property type="nucleotide sequence ID" value="NZ_JPWF01000001.1"/>
</dbReference>
<dbReference type="AlphaFoldDB" id="A0A367WG71"/>
<dbReference type="OrthoDB" id="7346027at2"/>
<dbReference type="SUPFAM" id="SSF53800">
    <property type="entry name" value="Chelatase"/>
    <property type="match status" value="2"/>
</dbReference>